<evidence type="ECO:0000256" key="1">
    <source>
        <dbReference type="SAM" id="Phobius"/>
    </source>
</evidence>
<dbReference type="Proteomes" id="UP000237883">
    <property type="component" value="Chromosome"/>
</dbReference>
<dbReference type="InterPro" id="IPR007272">
    <property type="entry name" value="Sulf_transp_TsuA/YedE"/>
</dbReference>
<evidence type="ECO:0000313" key="3">
    <source>
        <dbReference type="Proteomes" id="UP000237883"/>
    </source>
</evidence>
<dbReference type="OrthoDB" id="9794165at2"/>
<keyword evidence="1" id="KW-0812">Transmembrane</keyword>
<accession>A0A2S0L457</accession>
<dbReference type="AlphaFoldDB" id="A0A2S0L457"/>
<dbReference type="EMBL" id="CP027228">
    <property type="protein sequence ID" value="AVM48076.1"/>
    <property type="molecule type" value="Genomic_DNA"/>
</dbReference>
<feature type="transmembrane region" description="Helical" evidence="1">
    <location>
        <begin position="39"/>
        <end position="57"/>
    </location>
</feature>
<protein>
    <submittedName>
        <fullName evidence="2">YeeE/YedE family protein</fullName>
    </submittedName>
</protein>
<dbReference type="KEGG" id="mdv:C5Q96_04150"/>
<reference evidence="3" key="1">
    <citation type="submission" date="2018-02" db="EMBL/GenBank/DDBJ databases">
        <authorList>
            <person name="Holder M.E."/>
            <person name="Ajami N.J."/>
            <person name="Petrosino J.F."/>
        </authorList>
    </citation>
    <scope>NUCLEOTIDE SEQUENCE [LARGE SCALE GENOMIC DNA]</scope>
    <source>
        <strain evidence="3">CCUG 47132</strain>
    </source>
</reference>
<feature type="transmembrane region" description="Helical" evidence="1">
    <location>
        <begin position="151"/>
        <end position="169"/>
    </location>
</feature>
<feature type="transmembrane region" description="Helical" evidence="1">
    <location>
        <begin position="69"/>
        <end position="90"/>
    </location>
</feature>
<keyword evidence="3" id="KW-1185">Reference proteome</keyword>
<feature type="transmembrane region" description="Helical" evidence="1">
    <location>
        <begin position="196"/>
        <end position="216"/>
    </location>
</feature>
<dbReference type="Pfam" id="PF04143">
    <property type="entry name" value="Sulf_transp"/>
    <property type="match status" value="1"/>
</dbReference>
<sequence length="248" mass="27774">MLLNISGLFIGLLFGFLLKRGRFCPTGTIRDIYLEKKYYNAVLILAIIATEGLFYHIMVGSTVIPSPYFGCYSMVAVPIGGFIFGIGAVLTNGCVTSTLVKVGDGRIIGILSLIVFATTEYFTNKWIFKPFTQKVMGLQEVYDIDLFDMPFSPILIFAPLAVLLYIIMFRHYRAHRPKYKLPQSYTGMRHVFCEKIWSREVTVILIGVLMAAAFYFSNLTGRNGGISISDPVLSWFNMITGTHSEPIG</sequence>
<keyword evidence="1" id="KW-1133">Transmembrane helix</keyword>
<gene>
    <name evidence="2" type="ORF">C5Q96_04150</name>
</gene>
<keyword evidence="1" id="KW-0472">Membrane</keyword>
<organism evidence="2 3">
    <name type="scientific">Mogibacterium diversum</name>
    <dbReference type="NCBI Taxonomy" id="114527"/>
    <lineage>
        <taxon>Bacteria</taxon>
        <taxon>Bacillati</taxon>
        <taxon>Bacillota</taxon>
        <taxon>Clostridia</taxon>
        <taxon>Peptostreptococcales</taxon>
        <taxon>Anaerovoracaceae</taxon>
        <taxon>Mogibacterium</taxon>
    </lineage>
</organism>
<name>A0A2S0L457_9FIRM</name>
<proteinExistence type="predicted"/>
<evidence type="ECO:0000313" key="2">
    <source>
        <dbReference type="EMBL" id="AVM48076.1"/>
    </source>
</evidence>